<dbReference type="EMBL" id="CAJFCJ010000006">
    <property type="protein sequence ID" value="CAD5115583.1"/>
    <property type="molecule type" value="Genomic_DNA"/>
</dbReference>
<evidence type="ECO:0000256" key="21">
    <source>
        <dbReference type="SAM" id="Phobius"/>
    </source>
</evidence>
<dbReference type="GO" id="GO:0005789">
    <property type="term" value="C:endoplasmic reticulum membrane"/>
    <property type="evidence" value="ECO:0007669"/>
    <property type="project" value="UniProtKB-SubCell"/>
</dbReference>
<name>A0A7I8VJI5_9ANNE</name>
<keyword evidence="4" id="KW-1003">Cell membrane</keyword>
<sequence length="826" mass="94601">MGIAILTSRPNSHPFQERQITLNEPTKIGRAVARARPSENNAIYDCKVLSRNHALLWYENNKFYLQDTKSSNGTFVNSHRLSKGSEESLPYEIHSGDILQFGVDVMENSKRVTHSCIIASVQLFHPDGTEAKPIDDNKSIAATSNIQVQELYQLHQFLQEALQREALLESKLAALQRLVSRISESADNGWSSLITEDRLLSRVALLEKRIASLDDSESANGDDENSTLRAKIDELHRQQQEYESTTKESLKTIMEEKLEAVRKLVDLEKSLAVAEQECSQLREACENSQRELSELAEKHDEQMKEVQSLQEELREAEKRHADLVEQTERERTEYEERIEEMIRREDAITAKMEELQADKDFTSQQLTAVRAKLDYKGKAELQNDSSPPDLIKNTTSEDDMELDVDNMPDECPVRRSPTKSTVEVQVALIGSDIVTEQDGVLESEVELQEALDAISTCSSDITILDDCQVLELQANLEKTKEEIEFYKQRLEDTEEKLRASRDDVEKLTLKLERAEVEAIESAAQINTLTENLRLADTRMNEMVENACEELKHKLEESQMQDQDRQSLSETLQSRVRELEEDLDQIRNSLPDLANSNTPISSIATHLQTSLSSINDLQQEVSSLKEQLQHTEEARMKYEDHINVLKDELERVKTEENALKNKTDGLESRLNCSQNELKVKSEKICILEDELRKAENLTNEVKPQIISLQERLLAEEADAKRNMLENQKLRSELQKTEEQLKKYQELNSDVKDNFELKKRLRKAEDEIARLKSVEISYEETKEELREIDVGFKELSYRSKVISACWIVPLIAVVYGVLFAVVCQTVSS</sequence>
<proteinExistence type="inferred from homology"/>
<accession>A0A7I8VJI5</accession>
<evidence type="ECO:0000256" key="3">
    <source>
        <dbReference type="ARBA" id="ARBA00004389"/>
    </source>
</evidence>
<evidence type="ECO:0000256" key="20">
    <source>
        <dbReference type="SAM" id="MobiDB-lite"/>
    </source>
</evidence>
<evidence type="ECO:0000256" key="19">
    <source>
        <dbReference type="SAM" id="Coils"/>
    </source>
</evidence>
<keyword evidence="13" id="KW-0206">Cytoskeleton</keyword>
<dbReference type="InterPro" id="IPR000253">
    <property type="entry name" value="FHA_dom"/>
</dbReference>
<dbReference type="AlphaFoldDB" id="A0A7I8VJI5"/>
<dbReference type="Pfam" id="PF00498">
    <property type="entry name" value="FHA"/>
    <property type="match status" value="1"/>
</dbReference>
<dbReference type="FunFam" id="2.60.200.20:FF:000003">
    <property type="entry name" value="sarcolemmal membrane-associated protein isoform X2"/>
    <property type="match status" value="1"/>
</dbReference>
<evidence type="ECO:0000259" key="22">
    <source>
        <dbReference type="PROSITE" id="PS50006"/>
    </source>
</evidence>
<evidence type="ECO:0000256" key="12">
    <source>
        <dbReference type="ARBA" id="ARBA00023136"/>
    </source>
</evidence>
<evidence type="ECO:0000256" key="2">
    <source>
        <dbReference type="ARBA" id="ARBA00004304"/>
    </source>
</evidence>
<evidence type="ECO:0000256" key="1">
    <source>
        <dbReference type="ARBA" id="ARBA00004300"/>
    </source>
</evidence>
<evidence type="ECO:0000256" key="4">
    <source>
        <dbReference type="ARBA" id="ARBA00022475"/>
    </source>
</evidence>
<dbReference type="OrthoDB" id="687730at2759"/>
<evidence type="ECO:0000256" key="17">
    <source>
        <dbReference type="ARBA" id="ARBA00066015"/>
    </source>
</evidence>
<evidence type="ECO:0000256" key="16">
    <source>
        <dbReference type="ARBA" id="ARBA00061687"/>
    </source>
</evidence>
<feature type="transmembrane region" description="Helical" evidence="21">
    <location>
        <begin position="804"/>
        <end position="824"/>
    </location>
</feature>
<evidence type="ECO:0000256" key="5">
    <source>
        <dbReference type="ARBA" id="ARBA00022490"/>
    </source>
</evidence>
<feature type="coiled-coil region" evidence="19">
    <location>
        <begin position="225"/>
        <end position="372"/>
    </location>
</feature>
<gene>
    <name evidence="23" type="ORF">DGYR_LOCUS4311</name>
</gene>
<dbReference type="GO" id="GO:0005813">
    <property type="term" value="C:centrosome"/>
    <property type="evidence" value="ECO:0007669"/>
    <property type="project" value="UniProtKB-SubCell"/>
</dbReference>
<feature type="domain" description="FHA" evidence="22">
    <location>
        <begin position="26"/>
        <end position="81"/>
    </location>
</feature>
<dbReference type="CDD" id="cd21911">
    <property type="entry name" value="CC1_SLMAP"/>
    <property type="match status" value="1"/>
</dbReference>
<dbReference type="PROSITE" id="PS50006">
    <property type="entry name" value="FHA_DOMAIN"/>
    <property type="match status" value="1"/>
</dbReference>
<keyword evidence="11" id="KW-0496">Mitochondrion</keyword>
<feature type="coiled-coil region" evidence="19">
    <location>
        <begin position="713"/>
        <end position="782"/>
    </location>
</feature>
<dbReference type="SMART" id="SM00240">
    <property type="entry name" value="FHA"/>
    <property type="match status" value="1"/>
</dbReference>
<dbReference type="CDD" id="cd22679">
    <property type="entry name" value="FHA_SLMAP"/>
    <property type="match status" value="1"/>
</dbReference>
<keyword evidence="6" id="KW-0597">Phosphoprotein</keyword>
<organism evidence="23 24">
    <name type="scientific">Dimorphilus gyrociliatus</name>
    <dbReference type="NCBI Taxonomy" id="2664684"/>
    <lineage>
        <taxon>Eukaryota</taxon>
        <taxon>Metazoa</taxon>
        <taxon>Spiralia</taxon>
        <taxon>Lophotrochozoa</taxon>
        <taxon>Annelida</taxon>
        <taxon>Polychaeta</taxon>
        <taxon>Polychaeta incertae sedis</taxon>
        <taxon>Dinophilidae</taxon>
        <taxon>Dimorphilus</taxon>
    </lineage>
</organism>
<keyword evidence="10 19" id="KW-0175">Coiled coil</keyword>
<evidence type="ECO:0000313" key="24">
    <source>
        <dbReference type="Proteomes" id="UP000549394"/>
    </source>
</evidence>
<dbReference type="InterPro" id="IPR008984">
    <property type="entry name" value="SMAD_FHA_dom_sf"/>
</dbReference>
<protein>
    <recommendedName>
        <fullName evidence="18">Sarcolemmal membrane-associated protein</fullName>
    </recommendedName>
</protein>
<evidence type="ECO:0000256" key="10">
    <source>
        <dbReference type="ARBA" id="ARBA00023054"/>
    </source>
</evidence>
<comment type="function">
    <text evidence="14">Associates with the striatin-interacting phosphatase and kinase (STRIPAK) core complex, forming the extended (SIKE1:SLMAP)STRIPAK complex. The (SIKE1:SLMAP)STRIPAK complex dephosphorylates STK3 leading to the inhibition of Hippo signaling and the control of cell growth. May play a role during myoblast fusion.</text>
</comment>
<dbReference type="InterPro" id="IPR051176">
    <property type="entry name" value="Cent_Immune-Sig_Mod"/>
</dbReference>
<comment type="similarity">
    <text evidence="16">Belongs to the SLMAP family.</text>
</comment>
<keyword evidence="12 21" id="KW-0472">Membrane</keyword>
<evidence type="ECO:0000256" key="7">
    <source>
        <dbReference type="ARBA" id="ARBA00022692"/>
    </source>
</evidence>
<dbReference type="PANTHER" id="PTHR15715:SF37">
    <property type="entry name" value="LD47843P"/>
    <property type="match status" value="1"/>
</dbReference>
<evidence type="ECO:0000256" key="13">
    <source>
        <dbReference type="ARBA" id="ARBA00023212"/>
    </source>
</evidence>
<dbReference type="SUPFAM" id="SSF49879">
    <property type="entry name" value="SMAD/FHA domain"/>
    <property type="match status" value="1"/>
</dbReference>
<comment type="subcellular location">
    <subcellularLocation>
        <location evidence="15">Cell membrane</location>
        <location evidence="15">Sarcolemma</location>
        <topology evidence="15">Single-pass type IV membrane protein</topology>
    </subcellularLocation>
    <subcellularLocation>
        <location evidence="1">Cytoplasm</location>
        <location evidence="1">Cytoskeleton</location>
        <location evidence="1">Microtubule organizing center</location>
        <location evidence="1">Centrosome</location>
    </subcellularLocation>
    <subcellularLocation>
        <location evidence="3">Endoplasmic reticulum membrane</location>
        <topology evidence="3">Single-pass membrane protein</topology>
    </subcellularLocation>
    <subcellularLocation>
        <location evidence="2">Mitochondrion membrane</location>
        <topology evidence="2">Single-pass membrane protein</topology>
    </subcellularLocation>
</comment>
<reference evidence="23 24" key="1">
    <citation type="submission" date="2020-08" db="EMBL/GenBank/DDBJ databases">
        <authorList>
            <person name="Hejnol A."/>
        </authorList>
    </citation>
    <scope>NUCLEOTIDE SEQUENCE [LARGE SCALE GENOMIC DNA]</scope>
</reference>
<dbReference type="PANTHER" id="PTHR15715">
    <property type="entry name" value="CENTROSOMAL PROTEIN OF 170 KDA"/>
    <property type="match status" value="1"/>
</dbReference>
<comment type="subunit">
    <text evidence="17">Homodimer. Interacts with myosin. Interacts with SIKE1 and both associate with the STRIPAK core complex composed of PP2A catalytic and scaffolding subunits, the striatins (PP2A regulatory subunits), the striatin-associated proteins MOB4, STRIP1 and STRIP2, PDCD10 and members of the STE20 kinases, such as STK24 and STK26. Interacts (via FHA domain) with STK3 (when phosphorylated); the interaction associates STK3 with the STRIPAK complex.</text>
</comment>
<dbReference type="GO" id="GO:0031966">
    <property type="term" value="C:mitochondrial membrane"/>
    <property type="evidence" value="ECO:0007669"/>
    <property type="project" value="UniProtKB-SubCell"/>
</dbReference>
<keyword evidence="8" id="KW-0256">Endoplasmic reticulum</keyword>
<feature type="coiled-coil region" evidence="19">
    <location>
        <begin position="469"/>
        <end position="668"/>
    </location>
</feature>
<dbReference type="Proteomes" id="UP000549394">
    <property type="component" value="Unassembled WGS sequence"/>
</dbReference>
<keyword evidence="9 21" id="KW-1133">Transmembrane helix</keyword>
<evidence type="ECO:0000256" key="9">
    <source>
        <dbReference type="ARBA" id="ARBA00022989"/>
    </source>
</evidence>
<keyword evidence="24" id="KW-1185">Reference proteome</keyword>
<evidence type="ECO:0000256" key="6">
    <source>
        <dbReference type="ARBA" id="ARBA00022553"/>
    </source>
</evidence>
<comment type="caution">
    <text evidence="23">The sequence shown here is derived from an EMBL/GenBank/DDBJ whole genome shotgun (WGS) entry which is preliminary data.</text>
</comment>
<evidence type="ECO:0000256" key="8">
    <source>
        <dbReference type="ARBA" id="ARBA00022824"/>
    </source>
</evidence>
<evidence type="ECO:0000256" key="14">
    <source>
        <dbReference type="ARBA" id="ARBA00057671"/>
    </source>
</evidence>
<keyword evidence="7 21" id="KW-0812">Transmembrane</keyword>
<dbReference type="Gene3D" id="2.60.200.20">
    <property type="match status" value="1"/>
</dbReference>
<keyword evidence="5" id="KW-0963">Cytoplasm</keyword>
<evidence type="ECO:0000313" key="23">
    <source>
        <dbReference type="EMBL" id="CAD5115583.1"/>
    </source>
</evidence>
<evidence type="ECO:0000256" key="11">
    <source>
        <dbReference type="ARBA" id="ARBA00023128"/>
    </source>
</evidence>
<evidence type="ECO:0000256" key="18">
    <source>
        <dbReference type="ARBA" id="ARBA00074026"/>
    </source>
</evidence>
<dbReference type="GO" id="GO:0042383">
    <property type="term" value="C:sarcolemma"/>
    <property type="evidence" value="ECO:0007669"/>
    <property type="project" value="UniProtKB-SubCell"/>
</dbReference>
<feature type="region of interest" description="Disordered" evidence="20">
    <location>
        <begin position="378"/>
        <end position="397"/>
    </location>
</feature>
<dbReference type="SUPFAM" id="SSF57997">
    <property type="entry name" value="Tropomyosin"/>
    <property type="match status" value="1"/>
</dbReference>
<evidence type="ECO:0000256" key="15">
    <source>
        <dbReference type="ARBA" id="ARBA00060409"/>
    </source>
</evidence>